<feature type="domain" description="C2H2-type" evidence="10">
    <location>
        <begin position="195"/>
        <end position="222"/>
    </location>
</feature>
<proteinExistence type="predicted"/>
<keyword evidence="7" id="KW-0804">Transcription</keyword>
<evidence type="ECO:0000256" key="6">
    <source>
        <dbReference type="ARBA" id="ARBA00023015"/>
    </source>
</evidence>
<organism evidence="11">
    <name type="scientific">Schizaphis graminum</name>
    <name type="common">Green bug aphid</name>
    <dbReference type="NCBI Taxonomy" id="13262"/>
    <lineage>
        <taxon>Eukaryota</taxon>
        <taxon>Metazoa</taxon>
        <taxon>Ecdysozoa</taxon>
        <taxon>Arthropoda</taxon>
        <taxon>Hexapoda</taxon>
        <taxon>Insecta</taxon>
        <taxon>Pterygota</taxon>
        <taxon>Neoptera</taxon>
        <taxon>Paraneoptera</taxon>
        <taxon>Hemiptera</taxon>
        <taxon>Sternorrhyncha</taxon>
        <taxon>Aphidomorpha</taxon>
        <taxon>Aphidoidea</taxon>
        <taxon>Aphididae</taxon>
        <taxon>Aphidini</taxon>
        <taxon>Schizaphis</taxon>
    </lineage>
</organism>
<evidence type="ECO:0000256" key="9">
    <source>
        <dbReference type="PROSITE-ProRule" id="PRU00042"/>
    </source>
</evidence>
<evidence type="ECO:0000256" key="2">
    <source>
        <dbReference type="ARBA" id="ARBA00022723"/>
    </source>
</evidence>
<evidence type="ECO:0000256" key="3">
    <source>
        <dbReference type="ARBA" id="ARBA00022737"/>
    </source>
</evidence>
<comment type="subcellular location">
    <subcellularLocation>
        <location evidence="1">Nucleus</location>
    </subcellularLocation>
</comment>
<sequence>MSSIIPIKCEPQNILLNEYIKQEYNDESTENDYGTDGKSIYNWSMQDFKYTTENVEIQNIKIEAEIIDDEVCKRENHNVSSNNMCHVSTAYDIKNEPVTCNLGIKAPSTINLIPPKHKVISCKKKQYSSQNKLSVNKPYRCKICEKSFSLKGSLKTHIWIHMQEKPYKCFICNKSFSQASTLITHKIIHNFDKPFNCDICKKSYAQKVNLKMHMMSHLSEKLSISNKTFSQKEYMHTDKITHSIEDP</sequence>
<feature type="domain" description="C2H2-type" evidence="10">
    <location>
        <begin position="167"/>
        <end position="194"/>
    </location>
</feature>
<keyword evidence="6" id="KW-0805">Transcription regulation</keyword>
<dbReference type="EMBL" id="GGMR01010369">
    <property type="protein sequence ID" value="MBY22988.1"/>
    <property type="molecule type" value="Transcribed_RNA"/>
</dbReference>
<feature type="domain" description="C2H2-type" evidence="10">
    <location>
        <begin position="139"/>
        <end position="166"/>
    </location>
</feature>
<name>A0A2S2P182_SCHGA</name>
<dbReference type="PANTHER" id="PTHR24394:SF29">
    <property type="entry name" value="MYONEURIN"/>
    <property type="match status" value="1"/>
</dbReference>
<dbReference type="FunFam" id="3.30.160.60:FF:000130">
    <property type="entry name" value="Spalt-like transcription factor 4"/>
    <property type="match status" value="1"/>
</dbReference>
<protein>
    <submittedName>
        <fullName evidence="11">Zinc finger protein</fullName>
    </submittedName>
</protein>
<keyword evidence="5" id="KW-0862">Zinc</keyword>
<dbReference type="Gene3D" id="3.30.160.60">
    <property type="entry name" value="Classic Zinc Finger"/>
    <property type="match status" value="3"/>
</dbReference>
<dbReference type="FunFam" id="3.30.160.60:FF:001289">
    <property type="entry name" value="Zinc finger protein 574"/>
    <property type="match status" value="1"/>
</dbReference>
<evidence type="ECO:0000256" key="8">
    <source>
        <dbReference type="ARBA" id="ARBA00023242"/>
    </source>
</evidence>
<evidence type="ECO:0000256" key="7">
    <source>
        <dbReference type="ARBA" id="ARBA00023163"/>
    </source>
</evidence>
<keyword evidence="8" id="KW-0539">Nucleus</keyword>
<dbReference type="AlphaFoldDB" id="A0A2S2P182"/>
<dbReference type="InterPro" id="IPR036236">
    <property type="entry name" value="Znf_C2H2_sf"/>
</dbReference>
<dbReference type="SUPFAM" id="SSF57667">
    <property type="entry name" value="beta-beta-alpha zinc fingers"/>
    <property type="match status" value="2"/>
</dbReference>
<keyword evidence="4 9" id="KW-0863">Zinc-finger</keyword>
<dbReference type="InterPro" id="IPR013087">
    <property type="entry name" value="Znf_C2H2_type"/>
</dbReference>
<dbReference type="PROSITE" id="PS00028">
    <property type="entry name" value="ZINC_FINGER_C2H2_1"/>
    <property type="match status" value="3"/>
</dbReference>
<dbReference type="Pfam" id="PF00096">
    <property type="entry name" value="zf-C2H2"/>
    <property type="match status" value="3"/>
</dbReference>
<dbReference type="PROSITE" id="PS50157">
    <property type="entry name" value="ZINC_FINGER_C2H2_2"/>
    <property type="match status" value="3"/>
</dbReference>
<evidence type="ECO:0000256" key="5">
    <source>
        <dbReference type="ARBA" id="ARBA00022833"/>
    </source>
</evidence>
<evidence type="ECO:0000259" key="10">
    <source>
        <dbReference type="PROSITE" id="PS50157"/>
    </source>
</evidence>
<gene>
    <name evidence="11" type="primary">ZNF836_1</name>
    <name evidence="11" type="ORF">g.12113</name>
</gene>
<keyword evidence="2" id="KW-0479">Metal-binding</keyword>
<dbReference type="GO" id="GO:0000981">
    <property type="term" value="F:DNA-binding transcription factor activity, RNA polymerase II-specific"/>
    <property type="evidence" value="ECO:0007669"/>
    <property type="project" value="TreeGrafter"/>
</dbReference>
<dbReference type="SMART" id="SM00355">
    <property type="entry name" value="ZnF_C2H2"/>
    <property type="match status" value="3"/>
</dbReference>
<evidence type="ECO:0000256" key="1">
    <source>
        <dbReference type="ARBA" id="ARBA00004123"/>
    </source>
</evidence>
<accession>A0A2S2P182</accession>
<dbReference type="PANTHER" id="PTHR24394">
    <property type="entry name" value="ZINC FINGER PROTEIN"/>
    <property type="match status" value="1"/>
</dbReference>
<evidence type="ECO:0000313" key="11">
    <source>
        <dbReference type="EMBL" id="MBY22988.1"/>
    </source>
</evidence>
<dbReference type="GO" id="GO:0008270">
    <property type="term" value="F:zinc ion binding"/>
    <property type="evidence" value="ECO:0007669"/>
    <property type="project" value="UniProtKB-KW"/>
</dbReference>
<reference evidence="11" key="1">
    <citation type="submission" date="2018-04" db="EMBL/GenBank/DDBJ databases">
        <title>Transcriptome of Schizaphis graminum biotype I.</title>
        <authorList>
            <person name="Scully E.D."/>
            <person name="Geib S.M."/>
            <person name="Palmer N.A."/>
            <person name="Koch K."/>
            <person name="Bradshaw J."/>
            <person name="Heng-Moss T."/>
            <person name="Sarath G."/>
        </authorList>
    </citation>
    <scope>NUCLEOTIDE SEQUENCE</scope>
</reference>
<dbReference type="FunFam" id="3.30.160.60:FF:000005">
    <property type="entry name" value="Zinc finger protein 14 homolog"/>
    <property type="match status" value="1"/>
</dbReference>
<keyword evidence="3" id="KW-0677">Repeat</keyword>
<evidence type="ECO:0000256" key="4">
    <source>
        <dbReference type="ARBA" id="ARBA00022771"/>
    </source>
</evidence>
<dbReference type="GO" id="GO:0005634">
    <property type="term" value="C:nucleus"/>
    <property type="evidence" value="ECO:0007669"/>
    <property type="project" value="UniProtKB-SubCell"/>
</dbReference>